<feature type="transmembrane region" description="Helical" evidence="1">
    <location>
        <begin position="12"/>
        <end position="28"/>
    </location>
</feature>
<dbReference type="EMBL" id="BFBR01000006">
    <property type="protein sequence ID" value="GBF58449.1"/>
    <property type="molecule type" value="Genomic_DNA"/>
</dbReference>
<sequence>MSDSSPDLIWYIWVFLAAFAFTFVPRDGKEFKRLRNHFRGSDAALRKALYLRDLLPSVSMYIAYLGLASALWLNGTIWSWVVGFTCLFVAAGVLSLFYAGPLLPLFAELEEADISARKHNNSGKSHQGI</sequence>
<dbReference type="Proteomes" id="UP000245086">
    <property type="component" value="Unassembled WGS sequence"/>
</dbReference>
<keyword evidence="3" id="KW-1185">Reference proteome</keyword>
<dbReference type="RefSeq" id="WP_108985309.1">
    <property type="nucleotide sequence ID" value="NZ_BFBR01000006.1"/>
</dbReference>
<feature type="transmembrane region" description="Helical" evidence="1">
    <location>
        <begin position="77"/>
        <end position="99"/>
    </location>
</feature>
<feature type="transmembrane region" description="Helical" evidence="1">
    <location>
        <begin position="49"/>
        <end position="71"/>
    </location>
</feature>
<evidence type="ECO:0000313" key="3">
    <source>
        <dbReference type="Proteomes" id="UP000245086"/>
    </source>
</evidence>
<keyword evidence="1" id="KW-1133">Transmembrane helix</keyword>
<reference evidence="2 3" key="1">
    <citation type="journal article" date="2018" name="Genome Announc.">
        <title>Draft Genome Sequence of "Candidatus Phycosocius bacilliformis," an Alphaproteobacterial Ectosymbiont of the Hydrocarbon-Producing Green Alga Botryococcus braunii.</title>
        <authorList>
            <person name="Tanabe Y."/>
            <person name="Yamaguchi H."/>
            <person name="Watanabe M.M."/>
        </authorList>
    </citation>
    <scope>NUCLEOTIDE SEQUENCE [LARGE SCALE GENOMIC DNA]</scope>
    <source>
        <strain evidence="2 3">BOTRYCO-2</strain>
    </source>
</reference>
<comment type="caution">
    <text evidence="2">The sequence shown here is derived from an EMBL/GenBank/DDBJ whole genome shotgun (WGS) entry which is preliminary data.</text>
</comment>
<evidence type="ECO:0000313" key="2">
    <source>
        <dbReference type="EMBL" id="GBF58449.1"/>
    </source>
</evidence>
<evidence type="ECO:0000256" key="1">
    <source>
        <dbReference type="SAM" id="Phobius"/>
    </source>
</evidence>
<keyword evidence="1" id="KW-0812">Transmembrane</keyword>
<gene>
    <name evidence="2" type="ORF">PbB2_02133</name>
</gene>
<accession>A0A2P2EBM5</accession>
<protein>
    <submittedName>
        <fullName evidence="2">Uncharacterized protein</fullName>
    </submittedName>
</protein>
<dbReference type="OrthoDB" id="9849637at2"/>
<keyword evidence="1" id="KW-0472">Membrane</keyword>
<proteinExistence type="predicted"/>
<organism evidence="2 3">
    <name type="scientific">Candidatus Phycosocius bacilliformis</name>
    <dbReference type="NCBI Taxonomy" id="1445552"/>
    <lineage>
        <taxon>Bacteria</taxon>
        <taxon>Pseudomonadati</taxon>
        <taxon>Pseudomonadota</taxon>
        <taxon>Alphaproteobacteria</taxon>
        <taxon>Caulobacterales</taxon>
        <taxon>Caulobacterales incertae sedis</taxon>
        <taxon>Candidatus Phycosocius</taxon>
    </lineage>
</organism>
<dbReference type="AlphaFoldDB" id="A0A2P2EBM5"/>
<name>A0A2P2EBM5_9PROT</name>